<gene>
    <name evidence="1" type="ORF">Rhow_008682</name>
</gene>
<keyword evidence="2" id="KW-1185">Reference proteome</keyword>
<proteinExistence type="predicted"/>
<sequence>MGDDAATGRFAVVRVVAGSVGVGFGVAWIERDVSVVGVRVEAVGEDGDAV</sequence>
<dbReference type="AlphaFoldDB" id="A0A402C1R7"/>
<protein>
    <submittedName>
        <fullName evidence="1">Uncharacterized protein</fullName>
    </submittedName>
</protein>
<dbReference type="Proteomes" id="UP000287519">
    <property type="component" value="Unassembled WGS sequence"/>
</dbReference>
<evidence type="ECO:0000313" key="1">
    <source>
        <dbReference type="EMBL" id="GCE37517.1"/>
    </source>
</evidence>
<evidence type="ECO:0000313" key="2">
    <source>
        <dbReference type="Proteomes" id="UP000287519"/>
    </source>
</evidence>
<comment type="caution">
    <text evidence="1">The sequence shown here is derived from an EMBL/GenBank/DDBJ whole genome shotgun (WGS) entry which is preliminary data.</text>
</comment>
<organism evidence="1 2">
    <name type="scientific">Rhodococcus wratislaviensis</name>
    <name type="common">Tsukamurella wratislaviensis</name>
    <dbReference type="NCBI Taxonomy" id="44752"/>
    <lineage>
        <taxon>Bacteria</taxon>
        <taxon>Bacillati</taxon>
        <taxon>Actinomycetota</taxon>
        <taxon>Actinomycetes</taxon>
        <taxon>Mycobacteriales</taxon>
        <taxon>Nocardiaceae</taxon>
        <taxon>Rhodococcus</taxon>
    </lineage>
</organism>
<dbReference type="RefSeq" id="WP_192581740.1">
    <property type="nucleotide sequence ID" value="NZ_BHYM01000009.1"/>
</dbReference>
<name>A0A402C1R7_RHOWR</name>
<accession>A0A402C1R7</accession>
<dbReference type="EMBL" id="BHYM01000009">
    <property type="protein sequence ID" value="GCE37517.1"/>
    <property type="molecule type" value="Genomic_DNA"/>
</dbReference>
<reference evidence="1 2" key="1">
    <citation type="submission" date="2018-11" db="EMBL/GenBank/DDBJ databases">
        <title>Microbial catabolism of amino acid.</title>
        <authorList>
            <person name="Hibi M."/>
            <person name="Ogawa J."/>
        </authorList>
    </citation>
    <scope>NUCLEOTIDE SEQUENCE [LARGE SCALE GENOMIC DNA]</scope>
    <source>
        <strain evidence="1 2">C31-06</strain>
    </source>
</reference>